<evidence type="ECO:0000256" key="4">
    <source>
        <dbReference type="ARBA" id="ARBA00031190"/>
    </source>
</evidence>
<name>A0A9W9ISQ2_9EURO</name>
<feature type="domain" description="Nucleotidyl transferase" evidence="7">
    <location>
        <begin position="1"/>
        <end position="58"/>
    </location>
</feature>
<keyword evidence="6" id="KW-0472">Membrane</keyword>
<keyword evidence="6" id="KW-0812">Transmembrane</keyword>
<keyword evidence="9" id="KW-1185">Reference proteome</keyword>
<evidence type="ECO:0000256" key="6">
    <source>
        <dbReference type="SAM" id="Phobius"/>
    </source>
</evidence>
<dbReference type="OrthoDB" id="1666933at2759"/>
<dbReference type="AlphaFoldDB" id="A0A9W9ISQ2"/>
<accession>A0A9W9ISQ2</accession>
<evidence type="ECO:0000256" key="3">
    <source>
        <dbReference type="ARBA" id="ARBA00030179"/>
    </source>
</evidence>
<dbReference type="InterPro" id="IPR029044">
    <property type="entry name" value="Nucleotide-diphossugar_trans"/>
</dbReference>
<comment type="function">
    <text evidence="2">Involved in cell wall synthesis where it is required for glycosylation. Involved in cell cycle progression through cell-size checkpoint.</text>
</comment>
<evidence type="ECO:0000313" key="9">
    <source>
        <dbReference type="Proteomes" id="UP001146351"/>
    </source>
</evidence>
<feature type="transmembrane region" description="Helical" evidence="6">
    <location>
        <begin position="75"/>
        <end position="97"/>
    </location>
</feature>
<dbReference type="Pfam" id="PF00483">
    <property type="entry name" value="NTP_transferase"/>
    <property type="match status" value="1"/>
</dbReference>
<proteinExistence type="predicted"/>
<dbReference type="EMBL" id="JAPQKO010000001">
    <property type="protein sequence ID" value="KAJ5182385.1"/>
    <property type="molecule type" value="Genomic_DNA"/>
</dbReference>
<dbReference type="GO" id="GO:0004475">
    <property type="term" value="F:mannose-1-phosphate guanylyltransferase (GTP) activity"/>
    <property type="evidence" value="ECO:0007669"/>
    <property type="project" value="UniProtKB-EC"/>
</dbReference>
<keyword evidence="6" id="KW-1133">Transmembrane helix</keyword>
<feature type="non-terminal residue" evidence="8">
    <location>
        <position position="1"/>
    </location>
</feature>
<comment type="catalytic activity">
    <reaction evidence="5">
        <text>alpha-D-mannose 1-phosphate + GTP + H(+) = GDP-alpha-D-mannose + diphosphate</text>
        <dbReference type="Rhea" id="RHEA:15229"/>
        <dbReference type="ChEBI" id="CHEBI:15378"/>
        <dbReference type="ChEBI" id="CHEBI:33019"/>
        <dbReference type="ChEBI" id="CHEBI:37565"/>
        <dbReference type="ChEBI" id="CHEBI:57527"/>
        <dbReference type="ChEBI" id="CHEBI:58409"/>
        <dbReference type="EC" id="2.7.7.13"/>
    </reaction>
</comment>
<evidence type="ECO:0000259" key="7">
    <source>
        <dbReference type="Pfam" id="PF00483"/>
    </source>
</evidence>
<organism evidence="8 9">
    <name type="scientific">Penicillium capsulatum</name>
    <dbReference type="NCBI Taxonomy" id="69766"/>
    <lineage>
        <taxon>Eukaryota</taxon>
        <taxon>Fungi</taxon>
        <taxon>Dikarya</taxon>
        <taxon>Ascomycota</taxon>
        <taxon>Pezizomycotina</taxon>
        <taxon>Eurotiomycetes</taxon>
        <taxon>Eurotiomycetidae</taxon>
        <taxon>Eurotiales</taxon>
        <taxon>Aspergillaceae</taxon>
        <taxon>Penicillium</taxon>
    </lineage>
</organism>
<evidence type="ECO:0000256" key="5">
    <source>
        <dbReference type="ARBA" id="ARBA00047343"/>
    </source>
</evidence>
<dbReference type="InterPro" id="IPR005835">
    <property type="entry name" value="NTP_transferase_dom"/>
</dbReference>
<dbReference type="Gene3D" id="3.90.550.10">
    <property type="entry name" value="Spore Coat Polysaccharide Biosynthesis Protein SpsA, Chain A"/>
    <property type="match status" value="1"/>
</dbReference>
<evidence type="ECO:0000256" key="2">
    <source>
        <dbReference type="ARBA" id="ARBA00024813"/>
    </source>
</evidence>
<gene>
    <name evidence="8" type="ORF">N7492_000001</name>
</gene>
<dbReference type="PANTHER" id="PTHR22572">
    <property type="entry name" value="SUGAR-1-PHOSPHATE GUANYL TRANSFERASE"/>
    <property type="match status" value="1"/>
</dbReference>
<dbReference type="Proteomes" id="UP001146351">
    <property type="component" value="Unassembled WGS sequence"/>
</dbReference>
<comment type="caution">
    <text evidence="8">The sequence shown here is derived from an EMBL/GenBank/DDBJ whole genome shotgun (WGS) entry which is preliminary data.</text>
</comment>
<dbReference type="SUPFAM" id="SSF53448">
    <property type="entry name" value="Nucleotide-diphospho-sugar transferases"/>
    <property type="match status" value="1"/>
</dbReference>
<reference evidence="8" key="2">
    <citation type="journal article" date="2023" name="IMA Fungus">
        <title>Comparative genomic study of the Penicillium genus elucidates a diverse pangenome and 15 lateral gene transfer events.</title>
        <authorList>
            <person name="Petersen C."/>
            <person name="Sorensen T."/>
            <person name="Nielsen M.R."/>
            <person name="Sondergaard T.E."/>
            <person name="Sorensen J.L."/>
            <person name="Fitzpatrick D.A."/>
            <person name="Frisvad J.C."/>
            <person name="Nielsen K.L."/>
        </authorList>
    </citation>
    <scope>NUCLEOTIDE SEQUENCE</scope>
    <source>
        <strain evidence="8">IBT 21917</strain>
    </source>
</reference>
<reference evidence="8" key="1">
    <citation type="submission" date="2022-11" db="EMBL/GenBank/DDBJ databases">
        <authorList>
            <person name="Petersen C."/>
        </authorList>
    </citation>
    <scope>NUCLEOTIDE SEQUENCE</scope>
    <source>
        <strain evidence="8">IBT 21917</strain>
    </source>
</reference>
<evidence type="ECO:0000313" key="8">
    <source>
        <dbReference type="EMBL" id="KAJ5182385.1"/>
    </source>
</evidence>
<protein>
    <recommendedName>
        <fullName evidence="1">Mannose-1-phosphate guanyltransferase</fullName>
    </recommendedName>
    <alternativeName>
        <fullName evidence="4">GDP-mannose pyrophosphorylase</fullName>
    </alternativeName>
    <alternativeName>
        <fullName evidence="3">GTP-mannose-1-phosphate guanylyltransferase</fullName>
    </alternativeName>
</protein>
<dbReference type="InterPro" id="IPR050486">
    <property type="entry name" value="Mannose-1P_guanyltransferase"/>
</dbReference>
<evidence type="ECO:0000256" key="1">
    <source>
        <dbReference type="ARBA" id="ARBA00018601"/>
    </source>
</evidence>
<sequence length="122" mass="13529">VHIEFSVGSKPLGIASPLRLAEKILGKDSSPFFVLNSDIIYDYPFKELAKLHKGHSNKEISPPSIGSSSLSRTTLYISTINTGIYILNLSVSSIYILRRSGRRLLPAIHKDSQLHSFDLEGF</sequence>